<evidence type="ECO:0000256" key="7">
    <source>
        <dbReference type="SAM" id="Phobius"/>
    </source>
</evidence>
<feature type="transmembrane region" description="Helical" evidence="7">
    <location>
        <begin position="233"/>
        <end position="252"/>
    </location>
</feature>
<evidence type="ECO:0000256" key="3">
    <source>
        <dbReference type="ARBA" id="ARBA00022989"/>
    </source>
</evidence>
<dbReference type="AlphaFoldDB" id="A0A507CUZ6"/>
<keyword evidence="5" id="KW-0813">Transport</keyword>
<dbReference type="VEuPathDB" id="FungiDB:SeMB42_g06794"/>
<evidence type="ECO:0000256" key="6">
    <source>
        <dbReference type="ARBA" id="ARBA00023136"/>
    </source>
</evidence>
<dbReference type="Proteomes" id="UP000320475">
    <property type="component" value="Unassembled WGS sequence"/>
</dbReference>
<feature type="domain" description="FAD-binding FR-type" evidence="8">
    <location>
        <begin position="302"/>
        <end position="448"/>
    </location>
</feature>
<keyword evidence="2 7" id="KW-0812">Transmembrane</keyword>
<comment type="caution">
    <text evidence="9">The sequence shown here is derived from an EMBL/GenBank/DDBJ whole genome shotgun (WGS) entry which is preliminary data.</text>
</comment>
<dbReference type="PROSITE" id="PS51257">
    <property type="entry name" value="PROKAR_LIPOPROTEIN"/>
    <property type="match status" value="1"/>
</dbReference>
<accession>A0A507CUZ6</accession>
<dbReference type="Gene3D" id="2.40.30.10">
    <property type="entry name" value="Translation factors"/>
    <property type="match status" value="1"/>
</dbReference>
<dbReference type="GO" id="GO:0006811">
    <property type="term" value="P:monoatomic ion transport"/>
    <property type="evidence" value="ECO:0007669"/>
    <property type="project" value="UniProtKB-KW"/>
</dbReference>
<dbReference type="Pfam" id="PF08022">
    <property type="entry name" value="FAD_binding_8"/>
    <property type="match status" value="1"/>
</dbReference>
<comment type="subcellular location">
    <subcellularLocation>
        <location evidence="1">Membrane</location>
        <topology evidence="1">Multi-pass membrane protein</topology>
    </subcellularLocation>
</comment>
<keyword evidence="6 7" id="KW-0472">Membrane</keyword>
<keyword evidence="4" id="KW-0560">Oxidoreductase</keyword>
<feature type="transmembrane region" description="Helical" evidence="7">
    <location>
        <begin position="51"/>
        <end position="72"/>
    </location>
</feature>
<dbReference type="InterPro" id="IPR039261">
    <property type="entry name" value="FNR_nucleotide-bd"/>
</dbReference>
<dbReference type="PANTHER" id="PTHR11972:SF69">
    <property type="entry name" value="FERRIC REDUCTION OXIDASE 6-RELATED"/>
    <property type="match status" value="1"/>
</dbReference>
<dbReference type="InterPro" id="IPR050369">
    <property type="entry name" value="RBOH/FRE"/>
</dbReference>
<proteinExistence type="predicted"/>
<dbReference type="Gene3D" id="3.40.50.80">
    <property type="entry name" value="Nucleotide-binding domain of ferredoxin-NADP reductase (FNR) module"/>
    <property type="match status" value="1"/>
</dbReference>
<name>A0A507CUZ6_9FUNG</name>
<evidence type="ECO:0000313" key="9">
    <source>
        <dbReference type="EMBL" id="TPX42989.1"/>
    </source>
</evidence>
<dbReference type="InterPro" id="IPR013130">
    <property type="entry name" value="Fe3_Rdtase_TM_dom"/>
</dbReference>
<dbReference type="InterPro" id="IPR017927">
    <property type="entry name" value="FAD-bd_FR_type"/>
</dbReference>
<dbReference type="EMBL" id="QEAM01000244">
    <property type="protein sequence ID" value="TPX42989.1"/>
    <property type="molecule type" value="Genomic_DNA"/>
</dbReference>
<sequence>MKTRNIVISNVFVLVACFGLALGLILGTANGQLHCFSATCEGLEHNKNVPVLASLAAFYALLLITAIILLVAQRCRTLNSWLIRVPSEYWLGLTIGEILFLVGAFGVIGLKAGWFLQIYFGHYTPSVPPQNYYYSFFNAFTHWTGTPLDVLLGFTMLATSKNSIIAVLGVPFDKALRLHRFMGYMMWWAVVLHGVSYTFKTCLNVNTVSFWSATFKVGVPASKITYFNLRDTWGAAAFLSMAPAVFFALPYFRRANFQLFHVAHYLMLVMILFSIFHSDTNLYFVAPGLMLWLTDFIFYAKSVSEPLRITRVCEEKCGFFTIDITAKEPVDFKPSAYYFLMVPAISRMEFHPFSIVSPPNTKTLTFMMMSTHTRAGKTVVSDWTHRLKSLLTRVDEETALNLHYHHAAGLASDATTMGTCMNDLTPVHYRPVDVNVCLTGPYGVMSFDPNEVSVLGVFVTSTGLAPALSLIRSRRLHPTTSIYVFWSLRQAHGEEHSLVAQTIAECQSQVKFFIYTTSEDYVNSDVKERSISPSLHVYHSRMDVAELMKTHLRPSLRSAKQYGVKAKLGLFLCGGAGFTSNVKQSAQDVFDIEDVLVHDESFRF</sequence>
<feature type="transmembrane region" description="Helical" evidence="7">
    <location>
        <begin position="93"/>
        <end position="120"/>
    </location>
</feature>
<feature type="transmembrane region" description="Helical" evidence="7">
    <location>
        <begin position="282"/>
        <end position="300"/>
    </location>
</feature>
<evidence type="ECO:0000259" key="8">
    <source>
        <dbReference type="PROSITE" id="PS51384"/>
    </source>
</evidence>
<dbReference type="SUPFAM" id="SSF63380">
    <property type="entry name" value="Riboflavin synthase domain-like"/>
    <property type="match status" value="1"/>
</dbReference>
<dbReference type="Pfam" id="PF01794">
    <property type="entry name" value="Ferric_reduct"/>
    <property type="match status" value="1"/>
</dbReference>
<reference evidence="9 10" key="1">
    <citation type="journal article" date="2019" name="Sci. Rep.">
        <title>Comparative genomics of chytrid fungi reveal insights into the obligate biotrophic and pathogenic lifestyle of Synchytrium endobioticum.</title>
        <authorList>
            <person name="van de Vossenberg B.T.L.H."/>
            <person name="Warris S."/>
            <person name="Nguyen H.D.T."/>
            <person name="van Gent-Pelzer M.P.E."/>
            <person name="Joly D.L."/>
            <person name="van de Geest H.C."/>
            <person name="Bonants P.J.M."/>
            <person name="Smith D.S."/>
            <person name="Levesque C.A."/>
            <person name="van der Lee T.A.J."/>
        </authorList>
    </citation>
    <scope>NUCLEOTIDE SEQUENCE [LARGE SCALE GENOMIC DNA]</scope>
    <source>
        <strain evidence="9 10">LEV6574</strain>
    </source>
</reference>
<dbReference type="OrthoDB" id="5532842at2759"/>
<dbReference type="PANTHER" id="PTHR11972">
    <property type="entry name" value="NADPH OXIDASE"/>
    <property type="match status" value="1"/>
</dbReference>
<dbReference type="InterPro" id="IPR017938">
    <property type="entry name" value="Riboflavin_synthase-like_b-brl"/>
</dbReference>
<evidence type="ECO:0000256" key="5">
    <source>
        <dbReference type="ARBA" id="ARBA00023065"/>
    </source>
</evidence>
<evidence type="ECO:0000256" key="4">
    <source>
        <dbReference type="ARBA" id="ARBA00023002"/>
    </source>
</evidence>
<protein>
    <recommendedName>
        <fullName evidence="8">FAD-binding FR-type domain-containing protein</fullName>
    </recommendedName>
</protein>
<evidence type="ECO:0000256" key="1">
    <source>
        <dbReference type="ARBA" id="ARBA00004141"/>
    </source>
</evidence>
<dbReference type="SUPFAM" id="SSF52343">
    <property type="entry name" value="Ferredoxin reductase-like, C-terminal NADP-linked domain"/>
    <property type="match status" value="1"/>
</dbReference>
<keyword evidence="3 7" id="KW-1133">Transmembrane helix</keyword>
<keyword evidence="5" id="KW-0406">Ion transport</keyword>
<organism evidence="9 10">
    <name type="scientific">Synchytrium endobioticum</name>
    <dbReference type="NCBI Taxonomy" id="286115"/>
    <lineage>
        <taxon>Eukaryota</taxon>
        <taxon>Fungi</taxon>
        <taxon>Fungi incertae sedis</taxon>
        <taxon>Chytridiomycota</taxon>
        <taxon>Chytridiomycota incertae sedis</taxon>
        <taxon>Chytridiomycetes</taxon>
        <taxon>Synchytriales</taxon>
        <taxon>Synchytriaceae</taxon>
        <taxon>Synchytrium</taxon>
    </lineage>
</organism>
<dbReference type="PROSITE" id="PS51384">
    <property type="entry name" value="FAD_FR"/>
    <property type="match status" value="1"/>
</dbReference>
<dbReference type="GO" id="GO:0016491">
    <property type="term" value="F:oxidoreductase activity"/>
    <property type="evidence" value="ECO:0007669"/>
    <property type="project" value="UniProtKB-KW"/>
</dbReference>
<dbReference type="InterPro" id="IPR013112">
    <property type="entry name" value="FAD-bd_8"/>
</dbReference>
<evidence type="ECO:0000313" key="10">
    <source>
        <dbReference type="Proteomes" id="UP000320475"/>
    </source>
</evidence>
<evidence type="ECO:0000256" key="2">
    <source>
        <dbReference type="ARBA" id="ARBA00022692"/>
    </source>
</evidence>
<dbReference type="GO" id="GO:0005886">
    <property type="term" value="C:plasma membrane"/>
    <property type="evidence" value="ECO:0007669"/>
    <property type="project" value="TreeGrafter"/>
</dbReference>
<feature type="transmembrane region" description="Helical" evidence="7">
    <location>
        <begin position="259"/>
        <end position="276"/>
    </location>
</feature>
<gene>
    <name evidence="9" type="ORF">SeLEV6574_g05312</name>
</gene>